<organism evidence="8 9">
    <name type="scientific">Thamnocephalis sphaerospora</name>
    <dbReference type="NCBI Taxonomy" id="78915"/>
    <lineage>
        <taxon>Eukaryota</taxon>
        <taxon>Fungi</taxon>
        <taxon>Fungi incertae sedis</taxon>
        <taxon>Zoopagomycota</taxon>
        <taxon>Zoopagomycotina</taxon>
        <taxon>Zoopagomycetes</taxon>
        <taxon>Zoopagales</taxon>
        <taxon>Sigmoideomycetaceae</taxon>
        <taxon>Thamnocephalis</taxon>
    </lineage>
</organism>
<sequence length="864" mass="96587">MQSSPLAPVLAGLSGLRFTDYILPVLLVATPCVAVAYALRRYTRDVRLPYWALTVAAISWLVAFAVVALLPLDLSSQQEPPELHHGTGNATEDQLGDDGHAGIDSGLATCRKPAVYLPESTLWGLWRGMYWTTFFLNWYGLLELARGVSLSLTMVLNRMIIPVLQGFLQSGQFLFRRRLRNAFKGHAIYFGAYALIGLIAIIYVLSVRRFADWHSFVAFVMGAANSWGLLLVLLFMGHGLVAVPRTLWRAANANRRWRQVTKRAVGLHDAYEEAEAELVDTLATVAATADAIPTQHRYRWMVDELLDKCPMYMIGEHQRSSVPRSITEKHITLLHRRYKRAQRIYDRQACKWDRLLKEAFELQDELENRGNTDRRYQQAALPHSADLSVQWWWRIKFRPILLRLLSIVCAVLSITLLWSELTLQWSQPMLSIYGLALRWANRSYGLTELVSILSLAYMCLCAYTSLLRIRIFNLYALVPHRSDAGSLLFMGSYLCKLTYVAMVAMMRKRMLMSFLATTVSVPLCYNYLNLVVAQDDAIFSQFMGLMDLVPFLGDQFNRWTPLLILIPFLMTFFRVSDRFMRTLGLGDYASADDDSDNGQSIEIETGGETETGGVHASWLHGDSEEGRRLILEARREAVRAIGLDPRGRRGGRDSRSTERGMDHRGYHSVDTDDGASPPGASDRYRTDLGLGLGLGVWLPEDQASNHSAPAGSPGRLDSPSPQGAPWTNAISSAMGAAWQRVRSGSAAQQVPTRGRRHQLLPVFTTDRHGAASLQPEYVGSASSVHTTEDDADYPQSSSSLGPDEERIRLQRTQRPWRFRRQPDDAARKKGRSSDAVTGRSSSSGFPPSSSLGRSAAAGRGSFMA</sequence>
<dbReference type="InterPro" id="IPR006876">
    <property type="entry name" value="LMBR1-like_membr_prot"/>
</dbReference>
<evidence type="ECO:0000256" key="6">
    <source>
        <dbReference type="SAM" id="MobiDB-lite"/>
    </source>
</evidence>
<feature type="transmembrane region" description="Helical" evidence="7">
    <location>
        <begin position="484"/>
        <end position="504"/>
    </location>
</feature>
<feature type="region of interest" description="Disordered" evidence="6">
    <location>
        <begin position="779"/>
        <end position="864"/>
    </location>
</feature>
<name>A0A4P9XXN7_9FUNG</name>
<dbReference type="PANTHER" id="PTHR21355">
    <property type="entry name" value="G-PROTEIN COUPLED RECEPTOR-ASSOCIATED PROTEIN LMBRD2"/>
    <property type="match status" value="1"/>
</dbReference>
<feature type="compositionally biased region" description="Basic residues" evidence="6">
    <location>
        <begin position="809"/>
        <end position="819"/>
    </location>
</feature>
<evidence type="ECO:0000256" key="3">
    <source>
        <dbReference type="ARBA" id="ARBA00022692"/>
    </source>
</evidence>
<dbReference type="OrthoDB" id="203099at2759"/>
<feature type="transmembrane region" description="Helical" evidence="7">
    <location>
        <begin position="452"/>
        <end position="472"/>
    </location>
</feature>
<gene>
    <name evidence="8" type="ORF">THASP1DRAFT_21299</name>
</gene>
<feature type="compositionally biased region" description="Basic and acidic residues" evidence="6">
    <location>
        <begin position="645"/>
        <end position="670"/>
    </location>
</feature>
<proteinExistence type="inferred from homology"/>
<evidence type="ECO:0000256" key="4">
    <source>
        <dbReference type="ARBA" id="ARBA00022989"/>
    </source>
</evidence>
<comment type="subcellular location">
    <subcellularLocation>
        <location evidence="1">Membrane</location>
        <topology evidence="1">Multi-pass membrane protein</topology>
    </subcellularLocation>
</comment>
<dbReference type="Proteomes" id="UP000271241">
    <property type="component" value="Unassembled WGS sequence"/>
</dbReference>
<reference evidence="9" key="1">
    <citation type="journal article" date="2018" name="Nat. Microbiol.">
        <title>Leveraging single-cell genomics to expand the fungal tree of life.</title>
        <authorList>
            <person name="Ahrendt S.R."/>
            <person name="Quandt C.A."/>
            <person name="Ciobanu D."/>
            <person name="Clum A."/>
            <person name="Salamov A."/>
            <person name="Andreopoulos B."/>
            <person name="Cheng J.F."/>
            <person name="Woyke T."/>
            <person name="Pelin A."/>
            <person name="Henrissat B."/>
            <person name="Reynolds N.K."/>
            <person name="Benny G.L."/>
            <person name="Smith M.E."/>
            <person name="James T.Y."/>
            <person name="Grigoriev I.V."/>
        </authorList>
    </citation>
    <scope>NUCLEOTIDE SEQUENCE [LARGE SCALE GENOMIC DNA]</scope>
    <source>
        <strain evidence="9">RSA 1356</strain>
    </source>
</reference>
<accession>A0A4P9XXN7</accession>
<feature type="compositionally biased region" description="Low complexity" evidence="6">
    <location>
        <begin position="838"/>
        <end position="864"/>
    </location>
</feature>
<evidence type="ECO:0000256" key="5">
    <source>
        <dbReference type="ARBA" id="ARBA00023136"/>
    </source>
</evidence>
<feature type="transmembrane region" description="Helical" evidence="7">
    <location>
        <begin position="51"/>
        <end position="72"/>
    </location>
</feature>
<evidence type="ECO:0000256" key="7">
    <source>
        <dbReference type="SAM" id="Phobius"/>
    </source>
</evidence>
<feature type="region of interest" description="Disordered" evidence="6">
    <location>
        <begin position="593"/>
        <end position="618"/>
    </location>
</feature>
<keyword evidence="4 7" id="KW-1133">Transmembrane helix</keyword>
<keyword evidence="3 7" id="KW-0812">Transmembrane</keyword>
<feature type="transmembrane region" description="Helical" evidence="7">
    <location>
        <begin position="21"/>
        <end position="39"/>
    </location>
</feature>
<feature type="region of interest" description="Disordered" evidence="6">
    <location>
        <begin position="642"/>
        <end position="686"/>
    </location>
</feature>
<keyword evidence="9" id="KW-1185">Reference proteome</keyword>
<dbReference type="EMBL" id="KZ992427">
    <property type="protein sequence ID" value="RKP11094.1"/>
    <property type="molecule type" value="Genomic_DNA"/>
</dbReference>
<dbReference type="AlphaFoldDB" id="A0A4P9XXN7"/>
<protein>
    <submittedName>
        <fullName evidence="8">LMBR1-like membrane protein-domain-containing protein</fullName>
    </submittedName>
</protein>
<evidence type="ECO:0000256" key="1">
    <source>
        <dbReference type="ARBA" id="ARBA00004141"/>
    </source>
</evidence>
<dbReference type="PANTHER" id="PTHR21355:SF0">
    <property type="entry name" value="G-PROTEIN COUPLED RECEPTOR-ASSOCIATED PROTEIN LMBRD2"/>
    <property type="match status" value="1"/>
</dbReference>
<dbReference type="Pfam" id="PF04791">
    <property type="entry name" value="LMBR1"/>
    <property type="match status" value="1"/>
</dbReference>
<feature type="transmembrane region" description="Helical" evidence="7">
    <location>
        <begin position="187"/>
        <end position="206"/>
    </location>
</feature>
<evidence type="ECO:0000313" key="8">
    <source>
        <dbReference type="EMBL" id="RKP11094.1"/>
    </source>
</evidence>
<comment type="similarity">
    <text evidence="2">Belongs to the LIMR family.</text>
</comment>
<feature type="transmembrane region" description="Helical" evidence="7">
    <location>
        <begin position="400"/>
        <end position="418"/>
    </location>
</feature>
<evidence type="ECO:0000256" key="2">
    <source>
        <dbReference type="ARBA" id="ARBA00010487"/>
    </source>
</evidence>
<dbReference type="InterPro" id="IPR051584">
    <property type="entry name" value="GPCR-associated_LMBR1"/>
</dbReference>
<evidence type="ECO:0000313" key="9">
    <source>
        <dbReference type="Proteomes" id="UP000271241"/>
    </source>
</evidence>
<feature type="compositionally biased region" description="Low complexity" evidence="6">
    <location>
        <begin position="601"/>
        <end position="613"/>
    </location>
</feature>
<dbReference type="GO" id="GO:0016020">
    <property type="term" value="C:membrane"/>
    <property type="evidence" value="ECO:0007669"/>
    <property type="project" value="UniProtKB-SubCell"/>
</dbReference>
<feature type="transmembrane region" description="Helical" evidence="7">
    <location>
        <begin position="226"/>
        <end position="248"/>
    </location>
</feature>
<keyword evidence="5 7" id="KW-0472">Membrane</keyword>
<feature type="region of interest" description="Disordered" evidence="6">
    <location>
        <begin position="701"/>
        <end position="728"/>
    </location>
</feature>